<reference evidence="8 9" key="1">
    <citation type="submission" date="2018-04" db="EMBL/GenBank/DDBJ databases">
        <title>Pseudomonas sp. nov., isolated from mangrove soil.</title>
        <authorList>
            <person name="Chen C."/>
        </authorList>
    </citation>
    <scope>NUCLEOTIDE SEQUENCE [LARGE SCALE GENOMIC DNA]</scope>
    <source>
        <strain evidence="8 9">JCM 14246</strain>
    </source>
</reference>
<dbReference type="Proteomes" id="UP000244052">
    <property type="component" value="Unassembled WGS sequence"/>
</dbReference>
<dbReference type="InterPro" id="IPR008490">
    <property type="entry name" value="Transposase_InsH_N"/>
</dbReference>
<accession>A0A2T5PHK2</accession>
<dbReference type="GO" id="GO:0004803">
    <property type="term" value="F:transposase activity"/>
    <property type="evidence" value="ECO:0007669"/>
    <property type="project" value="InterPro"/>
</dbReference>
<comment type="function">
    <text evidence="1">Involved in the transposition of the insertion sequence IS5.</text>
</comment>
<keyword evidence="5" id="KW-0233">DNA recombination</keyword>
<gene>
    <name evidence="8" type="ORF">DBO86_20760</name>
</gene>
<dbReference type="NCBIfam" id="NF033581">
    <property type="entry name" value="transpos_IS5_4"/>
    <property type="match status" value="1"/>
</dbReference>
<dbReference type="PANTHER" id="PTHR35604">
    <property type="entry name" value="TRANSPOSASE INSH FOR INSERTION SEQUENCE ELEMENT IS5A-RELATED"/>
    <property type="match status" value="1"/>
</dbReference>
<evidence type="ECO:0000256" key="2">
    <source>
        <dbReference type="ARBA" id="ARBA00010075"/>
    </source>
</evidence>
<keyword evidence="3" id="KW-0815">Transposition</keyword>
<feature type="domain" description="Transposase InsH N-terminal" evidence="7">
    <location>
        <begin position="17"/>
        <end position="110"/>
    </location>
</feature>
<evidence type="ECO:0000256" key="3">
    <source>
        <dbReference type="ARBA" id="ARBA00022578"/>
    </source>
</evidence>
<dbReference type="EMBL" id="QASO01000121">
    <property type="protein sequence ID" value="PTU77214.1"/>
    <property type="molecule type" value="Genomic_DNA"/>
</dbReference>
<organism evidence="8 9">
    <name type="scientific">Ectopseudomonas oleovorans</name>
    <name type="common">Pseudomonas oleovorans</name>
    <dbReference type="NCBI Taxonomy" id="301"/>
    <lineage>
        <taxon>Bacteria</taxon>
        <taxon>Pseudomonadati</taxon>
        <taxon>Pseudomonadota</taxon>
        <taxon>Gammaproteobacteria</taxon>
        <taxon>Pseudomonadales</taxon>
        <taxon>Pseudomonadaceae</taxon>
        <taxon>Ectopseudomonas</taxon>
    </lineage>
</organism>
<evidence type="ECO:0000256" key="4">
    <source>
        <dbReference type="ARBA" id="ARBA00023125"/>
    </source>
</evidence>
<evidence type="ECO:0000313" key="8">
    <source>
        <dbReference type="EMBL" id="PTU77214.1"/>
    </source>
</evidence>
<evidence type="ECO:0000259" key="7">
    <source>
        <dbReference type="Pfam" id="PF05598"/>
    </source>
</evidence>
<comment type="caution">
    <text evidence="8">The sequence shown here is derived from an EMBL/GenBank/DDBJ whole genome shotgun (WGS) entry which is preliminary data.</text>
</comment>
<keyword evidence="9" id="KW-1185">Reference proteome</keyword>
<evidence type="ECO:0000313" key="9">
    <source>
        <dbReference type="Proteomes" id="UP000244052"/>
    </source>
</evidence>
<proteinExistence type="inferred from homology"/>
<evidence type="ECO:0000259" key="6">
    <source>
        <dbReference type="Pfam" id="PF01609"/>
    </source>
</evidence>
<protein>
    <submittedName>
        <fullName evidence="8">IS5 family transposase</fullName>
    </submittedName>
</protein>
<feature type="domain" description="Transposase IS4-like" evidence="6">
    <location>
        <begin position="138"/>
        <end position="311"/>
    </location>
</feature>
<dbReference type="Pfam" id="PF05598">
    <property type="entry name" value="DUF772"/>
    <property type="match status" value="1"/>
</dbReference>
<dbReference type="GO" id="GO:0003677">
    <property type="term" value="F:DNA binding"/>
    <property type="evidence" value="ECO:0007669"/>
    <property type="project" value="UniProtKB-KW"/>
</dbReference>
<sequence length="323" mass="37081">MDQQLTFADSEFSNKRRQTRKEKFLGRMDKLIPWARLEAIIEPHYPKAGNGRRPYPLATMLRIHCMQQWYNLSDPAMEDALYEIASMRLFAGLSLDRAIPDHSTILKFRHLLERHGLARQIFNEMSQWLSESGILLKEGSLIDATIIEAPSSTKNKAGERDPEMHQTKKGNQWHFGMKAHIGVDARTGITHSFTTTAAHEHDLNQAGQVLHGEEAFIFADAGYRGAEKRAELKNVRADWHIAEQPGKLKTLKKHPRINKLRIRTEYLKASMRAKVEHPFRIIKCQFGFVKARYRGLMKNDGKLAMLFALSNAVRVDQMLRARG</sequence>
<dbReference type="PANTHER" id="PTHR35604:SF2">
    <property type="entry name" value="TRANSPOSASE INSH FOR INSERTION SEQUENCE ELEMENT IS5A-RELATED"/>
    <property type="match status" value="1"/>
</dbReference>
<evidence type="ECO:0000256" key="5">
    <source>
        <dbReference type="ARBA" id="ARBA00023172"/>
    </source>
</evidence>
<name>A0A2T5PHK2_ECTOL</name>
<dbReference type="InterPro" id="IPR002559">
    <property type="entry name" value="Transposase_11"/>
</dbReference>
<dbReference type="InterPro" id="IPR047959">
    <property type="entry name" value="Transpos_IS5"/>
</dbReference>
<keyword evidence="4" id="KW-0238">DNA-binding</keyword>
<dbReference type="Pfam" id="PF01609">
    <property type="entry name" value="DDE_Tnp_1"/>
    <property type="match status" value="1"/>
</dbReference>
<comment type="similarity">
    <text evidence="2">Belongs to the transposase 11 family.</text>
</comment>
<dbReference type="AlphaFoldDB" id="A0A2T5PHK2"/>
<dbReference type="RefSeq" id="WP_104097036.1">
    <property type="nucleotide sequence ID" value="NZ_QASO01000121.1"/>
</dbReference>
<dbReference type="GO" id="GO:0006313">
    <property type="term" value="P:DNA transposition"/>
    <property type="evidence" value="ECO:0007669"/>
    <property type="project" value="InterPro"/>
</dbReference>
<evidence type="ECO:0000256" key="1">
    <source>
        <dbReference type="ARBA" id="ARBA00003544"/>
    </source>
</evidence>